<dbReference type="SUPFAM" id="SSF53098">
    <property type="entry name" value="Ribonuclease H-like"/>
    <property type="match status" value="1"/>
</dbReference>
<reference evidence="2 3" key="1">
    <citation type="submission" date="2021-03" db="EMBL/GenBank/DDBJ databases">
        <title>Genomic Encyclopedia of Type Strains, Phase IV (KMG-IV): sequencing the most valuable type-strain genomes for metagenomic binning, comparative biology and taxonomic classification.</title>
        <authorList>
            <person name="Goeker M."/>
        </authorList>
    </citation>
    <scope>NUCLEOTIDE SEQUENCE [LARGE SCALE GENOMIC DNA]</scope>
    <source>
        <strain evidence="2 3">DSM 27512</strain>
    </source>
</reference>
<feature type="domain" description="Integrase catalytic" evidence="1">
    <location>
        <begin position="124"/>
        <end position="300"/>
    </location>
</feature>
<feature type="non-terminal residue" evidence="2">
    <location>
        <position position="502"/>
    </location>
</feature>
<sequence length="502" mass="59376">MKGIFMFAEIKRLRNLKLKKTQVSKKLGIDYKTVTKYWNMKEDEYLKLLDASKSRYKKVDIYKEEILSWIEEFPDMSAAQVYDWLHERYEILDFKERTLRNYIHNLRETHNIKKQVSVRQYQEVEELPFGQQAQVDMGEIWLSRHDKTKIKVYCFAMVLSNSRYKFALWQERPFTTNTFILAHKLAFEFFGGMPKEIVYDQDRILSVSENNGDLILTEGFKNFLDVAKFKIYLCRAFDPESKGKVESVVKYLKYNFAKNRPFSGIENLNYECLKWLSRRGNGKVHETTKKVPKEVFALEKEHLLQVPSSIKFLDIKSSNSLIYSVRKNNTISFKQNRYELPLGTYFPSRQVEIIIRESKMDIFCLETRQLIATHTLDFGKGNLVKLPNKLLEDKERRKSIEEFYDNALKSLGYTEDAKTFLDVVKVEKARYFKEQFSLIVKSCKGYDSKVIEKSIKYCIDKNLYSATYLKDAIKYFGVKEIYVENLIDSKIKYPKSDISSKV</sequence>
<accession>A0ABS4KMS0</accession>
<dbReference type="PROSITE" id="PS50994">
    <property type="entry name" value="INTEGRASE"/>
    <property type="match status" value="1"/>
</dbReference>
<protein>
    <submittedName>
        <fullName evidence="2">Transposase</fullName>
    </submittedName>
</protein>
<comment type="caution">
    <text evidence="2">The sequence shown here is derived from an EMBL/GenBank/DDBJ whole genome shotgun (WGS) entry which is preliminary data.</text>
</comment>
<evidence type="ECO:0000313" key="2">
    <source>
        <dbReference type="EMBL" id="MBP2029077.1"/>
    </source>
</evidence>
<evidence type="ECO:0000259" key="1">
    <source>
        <dbReference type="PROSITE" id="PS50994"/>
    </source>
</evidence>
<gene>
    <name evidence="2" type="ORF">J2Z35_002916</name>
</gene>
<evidence type="ECO:0000313" key="3">
    <source>
        <dbReference type="Proteomes" id="UP001314903"/>
    </source>
</evidence>
<name>A0ABS4KMS0_9FIRM</name>
<dbReference type="Proteomes" id="UP001314903">
    <property type="component" value="Unassembled WGS sequence"/>
</dbReference>
<dbReference type="InterPro" id="IPR036397">
    <property type="entry name" value="RNaseH_sf"/>
</dbReference>
<keyword evidence="3" id="KW-1185">Reference proteome</keyword>
<dbReference type="InterPro" id="IPR001584">
    <property type="entry name" value="Integrase_cat-core"/>
</dbReference>
<organism evidence="2 3">
    <name type="scientific">Acetoanaerobium pronyense</name>
    <dbReference type="NCBI Taxonomy" id="1482736"/>
    <lineage>
        <taxon>Bacteria</taxon>
        <taxon>Bacillati</taxon>
        <taxon>Bacillota</taxon>
        <taxon>Clostridia</taxon>
        <taxon>Peptostreptococcales</taxon>
        <taxon>Filifactoraceae</taxon>
        <taxon>Acetoanaerobium</taxon>
    </lineage>
</organism>
<dbReference type="PANTHER" id="PTHR35004:SF6">
    <property type="entry name" value="TRANSPOSASE"/>
    <property type="match status" value="1"/>
</dbReference>
<dbReference type="RefSeq" id="WP_209662124.1">
    <property type="nucleotide sequence ID" value="NZ_JAGGLI010000077.1"/>
</dbReference>
<dbReference type="PANTHER" id="PTHR35004">
    <property type="entry name" value="TRANSPOSASE RV3428C-RELATED"/>
    <property type="match status" value="1"/>
</dbReference>
<proteinExistence type="predicted"/>
<dbReference type="Gene3D" id="3.30.420.10">
    <property type="entry name" value="Ribonuclease H-like superfamily/Ribonuclease H"/>
    <property type="match status" value="1"/>
</dbReference>
<dbReference type="NCBIfam" id="NF033546">
    <property type="entry name" value="transpos_IS21"/>
    <property type="match status" value="1"/>
</dbReference>
<dbReference type="InterPro" id="IPR012337">
    <property type="entry name" value="RNaseH-like_sf"/>
</dbReference>
<dbReference type="EMBL" id="JAGGLI010000077">
    <property type="protein sequence ID" value="MBP2029077.1"/>
    <property type="molecule type" value="Genomic_DNA"/>
</dbReference>